<comment type="function">
    <text evidence="1">May be involved in the biogenesis of curli organelles.</text>
</comment>
<protein>
    <recommendedName>
        <fullName evidence="2">Curli production assembly/transport component CsgE</fullName>
    </recommendedName>
</protein>
<dbReference type="Pfam" id="PF10627">
    <property type="entry name" value="CsgE"/>
    <property type="match status" value="1"/>
</dbReference>
<keyword evidence="3 4" id="KW-0732">Signal</keyword>
<feature type="signal peptide" evidence="4">
    <location>
        <begin position="1"/>
        <end position="23"/>
    </location>
</feature>
<name>A0A1M5LYB1_SALEC</name>
<reference evidence="6" key="1">
    <citation type="submission" date="2016-11" db="EMBL/GenBank/DDBJ databases">
        <authorList>
            <person name="Varghese N."/>
            <person name="Submissions S."/>
        </authorList>
    </citation>
    <scope>NUCLEOTIDE SEQUENCE [LARGE SCALE GENOMIC DNA]</scope>
    <source>
        <strain evidence="6">DSM 24579</strain>
    </source>
</reference>
<evidence type="ECO:0000313" key="6">
    <source>
        <dbReference type="Proteomes" id="UP000183945"/>
    </source>
</evidence>
<dbReference type="AlphaFoldDB" id="A0A1M5LYB1"/>
<evidence type="ECO:0000256" key="1">
    <source>
        <dbReference type="ARBA" id="ARBA00003989"/>
    </source>
</evidence>
<evidence type="ECO:0000256" key="4">
    <source>
        <dbReference type="SAM" id="SignalP"/>
    </source>
</evidence>
<organism evidence="5 6">
    <name type="scientific">Salegentibacter echinorum</name>
    <dbReference type="NCBI Taxonomy" id="1073325"/>
    <lineage>
        <taxon>Bacteria</taxon>
        <taxon>Pseudomonadati</taxon>
        <taxon>Bacteroidota</taxon>
        <taxon>Flavobacteriia</taxon>
        <taxon>Flavobacteriales</taxon>
        <taxon>Flavobacteriaceae</taxon>
        <taxon>Salegentibacter</taxon>
    </lineage>
</organism>
<evidence type="ECO:0000313" key="5">
    <source>
        <dbReference type="EMBL" id="SHG69910.1"/>
    </source>
</evidence>
<accession>A0A1M5LYB1</accession>
<gene>
    <name evidence="5" type="ORF">SAMN05444483_1239</name>
</gene>
<dbReference type="OrthoDB" id="1524955at2"/>
<dbReference type="Gene3D" id="2.60.40.2420">
    <property type="match status" value="1"/>
</dbReference>
<dbReference type="RefSeq" id="WP_083572130.1">
    <property type="nucleotide sequence ID" value="NZ_FQVT01000023.1"/>
</dbReference>
<dbReference type="InterPro" id="IPR053722">
    <property type="entry name" value="Curli_assembly_CsgC/AgfC"/>
</dbReference>
<keyword evidence="6" id="KW-1185">Reference proteome</keyword>
<sequence length="254" mass="29261">MSRLFLNFCILLGVILLQQNVFAQNFNSKVAAIINTNDQKDDILEVTGIALNKTEANLSLRYELSVITSNPSAKNSNSSKSSQSGFFTLKPFENEELSVTTVNINPAMRTIILLLIYNEDDKILGTARKVYKANRNTITELDKSLSYKKKNEGIQLYGMVTENTKTKPGKDFYDFFYQKYQLSQNPENKIIHIDEMVSFGRTTRILVKVDNTVIFQFYARPKLDYLKKMADAALQNVNRYFQNLKRQKQQITQY</sequence>
<feature type="chain" id="PRO_5012838688" description="Curli production assembly/transport component CsgE" evidence="4">
    <location>
        <begin position="24"/>
        <end position="254"/>
    </location>
</feature>
<dbReference type="Proteomes" id="UP000183945">
    <property type="component" value="Unassembled WGS sequence"/>
</dbReference>
<dbReference type="EMBL" id="FQVT01000023">
    <property type="protein sequence ID" value="SHG69910.1"/>
    <property type="molecule type" value="Genomic_DNA"/>
</dbReference>
<proteinExistence type="predicted"/>
<evidence type="ECO:0000256" key="3">
    <source>
        <dbReference type="ARBA" id="ARBA00022729"/>
    </source>
</evidence>
<evidence type="ECO:0000256" key="2">
    <source>
        <dbReference type="ARBA" id="ARBA00014024"/>
    </source>
</evidence>
<dbReference type="InterPro" id="IPR018900">
    <property type="entry name" value="Curli_CsgE"/>
</dbReference>
<dbReference type="STRING" id="1073325.SAMN05444483_1239"/>